<reference evidence="2" key="1">
    <citation type="submission" date="2021-01" db="EMBL/GenBank/DDBJ databases">
        <title>Microvirga sp.</title>
        <authorList>
            <person name="Kim M.K."/>
        </authorList>
    </citation>
    <scope>NUCLEOTIDE SEQUENCE</scope>
    <source>
        <strain evidence="2">5420S-16</strain>
    </source>
</reference>
<dbReference type="Proteomes" id="UP000605848">
    <property type="component" value="Unassembled WGS sequence"/>
</dbReference>
<dbReference type="AlphaFoldDB" id="A0A936ZB39"/>
<feature type="domain" description="DUF1330" evidence="1">
    <location>
        <begin position="4"/>
        <end position="96"/>
    </location>
</feature>
<gene>
    <name evidence="2" type="ORF">JKG68_29970</name>
</gene>
<evidence type="ECO:0000313" key="3">
    <source>
        <dbReference type="Proteomes" id="UP000605848"/>
    </source>
</evidence>
<dbReference type="PANTHER" id="PTHR41521">
    <property type="match status" value="1"/>
</dbReference>
<dbReference type="InterPro" id="IPR010753">
    <property type="entry name" value="DUF1330"/>
</dbReference>
<accession>A0A936ZB39</accession>
<dbReference type="RefSeq" id="WP_202065831.1">
    <property type="nucleotide sequence ID" value="NZ_JAEQMY010000150.1"/>
</dbReference>
<dbReference type="PANTHER" id="PTHR41521:SF4">
    <property type="entry name" value="BLR0684 PROTEIN"/>
    <property type="match status" value="1"/>
</dbReference>
<dbReference type="InterPro" id="IPR011008">
    <property type="entry name" value="Dimeric_a/b-barrel"/>
</dbReference>
<evidence type="ECO:0000259" key="1">
    <source>
        <dbReference type="Pfam" id="PF07045"/>
    </source>
</evidence>
<dbReference type="SUPFAM" id="SSF54909">
    <property type="entry name" value="Dimeric alpha+beta barrel"/>
    <property type="match status" value="1"/>
</dbReference>
<organism evidence="2 3">
    <name type="scientific">Microvirga aerilata</name>
    <dbReference type="NCBI Taxonomy" id="670292"/>
    <lineage>
        <taxon>Bacteria</taxon>
        <taxon>Pseudomonadati</taxon>
        <taxon>Pseudomonadota</taxon>
        <taxon>Alphaproteobacteria</taxon>
        <taxon>Hyphomicrobiales</taxon>
        <taxon>Methylobacteriaceae</taxon>
        <taxon>Microvirga</taxon>
    </lineage>
</organism>
<name>A0A936ZB39_9HYPH</name>
<comment type="caution">
    <text evidence="2">The sequence shown here is derived from an EMBL/GenBank/DDBJ whole genome shotgun (WGS) entry which is preliminary data.</text>
</comment>
<keyword evidence="3" id="KW-1185">Reference proteome</keyword>
<dbReference type="Gene3D" id="3.30.70.100">
    <property type="match status" value="1"/>
</dbReference>
<proteinExistence type="predicted"/>
<protein>
    <submittedName>
        <fullName evidence="2">DUF1330 domain-containing protein</fullName>
    </submittedName>
</protein>
<sequence length="96" mass="11065">MPIAYLIVRIKITREEGWPEYRQKVAELFAKHGGRYLVRGGPVEVLEGFYDGRRLVVFEFPSMEVIRSVWNSPQYAKLKKLRQGSGELDVWAVPGV</sequence>
<evidence type="ECO:0000313" key="2">
    <source>
        <dbReference type="EMBL" id="MBL0408123.1"/>
    </source>
</evidence>
<dbReference type="EMBL" id="JAEQMY010000150">
    <property type="protein sequence ID" value="MBL0408123.1"/>
    <property type="molecule type" value="Genomic_DNA"/>
</dbReference>
<dbReference type="Pfam" id="PF07045">
    <property type="entry name" value="DUF1330"/>
    <property type="match status" value="1"/>
</dbReference>